<dbReference type="Pfam" id="PF08241">
    <property type="entry name" value="Methyltransf_11"/>
    <property type="match status" value="1"/>
</dbReference>
<dbReference type="CDD" id="cd02440">
    <property type="entry name" value="AdoMet_MTases"/>
    <property type="match status" value="1"/>
</dbReference>
<dbReference type="Gene3D" id="3.40.50.150">
    <property type="entry name" value="Vaccinia Virus protein VP39"/>
    <property type="match status" value="1"/>
</dbReference>
<feature type="domain" description="Methyltransferase type 11" evidence="4">
    <location>
        <begin position="57"/>
        <end position="144"/>
    </location>
</feature>
<keyword evidence="1 5" id="KW-0489">Methyltransferase</keyword>
<proteinExistence type="predicted"/>
<dbReference type="EMBL" id="JAAAMJ010000019">
    <property type="protein sequence ID" value="NDV88690.1"/>
    <property type="molecule type" value="Genomic_DNA"/>
</dbReference>
<keyword evidence="2 5" id="KW-0808">Transferase</keyword>
<dbReference type="PANTHER" id="PTHR13090">
    <property type="entry name" value="ARGININE-HYDROXYLASE NDUFAF5, MITOCHONDRIAL"/>
    <property type="match status" value="1"/>
</dbReference>
<dbReference type="InterPro" id="IPR013216">
    <property type="entry name" value="Methyltransf_11"/>
</dbReference>
<feature type="region of interest" description="Disordered" evidence="3">
    <location>
        <begin position="272"/>
        <end position="298"/>
    </location>
</feature>
<keyword evidence="6" id="KW-1185">Reference proteome</keyword>
<accession>A0A6L9MMD4</accession>
<dbReference type="InterPro" id="IPR029063">
    <property type="entry name" value="SAM-dependent_MTases_sf"/>
</dbReference>
<dbReference type="GO" id="GO:0008757">
    <property type="term" value="F:S-adenosylmethionine-dependent methyltransferase activity"/>
    <property type="evidence" value="ECO:0007669"/>
    <property type="project" value="InterPro"/>
</dbReference>
<gene>
    <name evidence="5" type="ORF">GTW51_18485</name>
</gene>
<reference evidence="5 6" key="1">
    <citation type="submission" date="2020-01" db="EMBL/GenBank/DDBJ databases">
        <title>Genomes of bacteria type strains.</title>
        <authorList>
            <person name="Chen J."/>
            <person name="Zhu S."/>
            <person name="Chen J."/>
        </authorList>
    </citation>
    <scope>NUCLEOTIDE SEQUENCE [LARGE SCALE GENOMIC DNA]</scope>
    <source>
        <strain evidence="5 6">KCTC 52919</strain>
    </source>
</reference>
<evidence type="ECO:0000256" key="2">
    <source>
        <dbReference type="ARBA" id="ARBA00022679"/>
    </source>
</evidence>
<evidence type="ECO:0000256" key="1">
    <source>
        <dbReference type="ARBA" id="ARBA00022603"/>
    </source>
</evidence>
<dbReference type="PANTHER" id="PTHR13090:SF1">
    <property type="entry name" value="ARGININE-HYDROXYLASE NDUFAF5, MITOCHONDRIAL"/>
    <property type="match status" value="1"/>
</dbReference>
<evidence type="ECO:0000256" key="3">
    <source>
        <dbReference type="SAM" id="MobiDB-lite"/>
    </source>
</evidence>
<evidence type="ECO:0000313" key="5">
    <source>
        <dbReference type="EMBL" id="NDV88690.1"/>
    </source>
</evidence>
<dbReference type="RefSeq" id="WP_163045543.1">
    <property type="nucleotide sequence ID" value="NZ_JAAAMJ010000019.1"/>
</dbReference>
<protein>
    <submittedName>
        <fullName evidence="5">Methyltransferase domain-containing protein</fullName>
    </submittedName>
</protein>
<dbReference type="InterPro" id="IPR050602">
    <property type="entry name" value="Malonyl-ACP_OMT"/>
</dbReference>
<dbReference type="Proteomes" id="UP000476332">
    <property type="component" value="Unassembled WGS sequence"/>
</dbReference>
<evidence type="ECO:0000313" key="6">
    <source>
        <dbReference type="Proteomes" id="UP000476332"/>
    </source>
</evidence>
<dbReference type="AlphaFoldDB" id="A0A6L9MMD4"/>
<sequence length="298" mass="32619">MPDMPGHRVFDRDLLDSRRRRWLDAGAPSAVRFLLRAVADELAERLSLVERHFPVAVDLGGHTGEMAAHLRAAGKADRVVRIERLEALLDGPDLAALGDEEALPLAEASVDLVVSTLSLHLTNDTPGVLVQCRRALRPDGLFLCGFLGGDTLSELRASLFAAEAELMGGVSPRVAPFADIRDAGALLQRAGFALPVTDQDRLTVRYDNLFQLMQDLRAMGMANMLVERSRRPSSRRLFLRAAEIYAERYADQDGRIRATFDVIYMSGWAPHESQQKPLQPGSAKASLAAALKDRSGPS</sequence>
<comment type="caution">
    <text evidence="5">The sequence shown here is derived from an EMBL/GenBank/DDBJ whole genome shotgun (WGS) entry which is preliminary data.</text>
</comment>
<dbReference type="GO" id="GO:0032259">
    <property type="term" value="P:methylation"/>
    <property type="evidence" value="ECO:0007669"/>
    <property type="project" value="UniProtKB-KW"/>
</dbReference>
<dbReference type="SUPFAM" id="SSF53335">
    <property type="entry name" value="S-adenosyl-L-methionine-dependent methyltransferases"/>
    <property type="match status" value="1"/>
</dbReference>
<evidence type="ECO:0000259" key="4">
    <source>
        <dbReference type="Pfam" id="PF08241"/>
    </source>
</evidence>
<name>A0A6L9MMD4_9HYPH</name>
<organism evidence="5 6">
    <name type="scientific">Aurantimonas aggregata</name>
    <dbReference type="NCBI Taxonomy" id="2047720"/>
    <lineage>
        <taxon>Bacteria</taxon>
        <taxon>Pseudomonadati</taxon>
        <taxon>Pseudomonadota</taxon>
        <taxon>Alphaproteobacteria</taxon>
        <taxon>Hyphomicrobiales</taxon>
        <taxon>Aurantimonadaceae</taxon>
        <taxon>Aurantimonas</taxon>
    </lineage>
</organism>